<dbReference type="AlphaFoldDB" id="A0AAJ0MGU0"/>
<evidence type="ECO:0000313" key="1">
    <source>
        <dbReference type="EMBL" id="KAK3358150.1"/>
    </source>
</evidence>
<reference evidence="1" key="2">
    <citation type="submission" date="2023-06" db="EMBL/GenBank/DDBJ databases">
        <authorList>
            <consortium name="Lawrence Berkeley National Laboratory"/>
            <person name="Haridas S."/>
            <person name="Hensen N."/>
            <person name="Bonometti L."/>
            <person name="Westerberg I."/>
            <person name="Brannstrom I.O."/>
            <person name="Guillou S."/>
            <person name="Cros-Aarteil S."/>
            <person name="Calhoun S."/>
            <person name="Kuo A."/>
            <person name="Mondo S."/>
            <person name="Pangilinan J."/>
            <person name="Riley R."/>
            <person name="Labutti K."/>
            <person name="Andreopoulos B."/>
            <person name="Lipzen A."/>
            <person name="Chen C."/>
            <person name="Yanf M."/>
            <person name="Daum C."/>
            <person name="Ng V."/>
            <person name="Clum A."/>
            <person name="Steindorff A."/>
            <person name="Ohm R."/>
            <person name="Martin F."/>
            <person name="Silar P."/>
            <person name="Natvig D."/>
            <person name="Lalanne C."/>
            <person name="Gautier V."/>
            <person name="Ament-Velasquez S.L."/>
            <person name="Kruys A."/>
            <person name="Hutchinson M.I."/>
            <person name="Powell A.J."/>
            <person name="Barry K."/>
            <person name="Miller A.N."/>
            <person name="Grigoriev I.V."/>
            <person name="Debuchy R."/>
            <person name="Gladieux P."/>
            <person name="Thoren M.H."/>
            <person name="Johannesson H."/>
        </authorList>
    </citation>
    <scope>NUCLEOTIDE SEQUENCE</scope>
    <source>
        <strain evidence="1">CBS 955.72</strain>
    </source>
</reference>
<accession>A0AAJ0MGU0</accession>
<proteinExistence type="predicted"/>
<name>A0AAJ0MGU0_9PEZI</name>
<sequence>MPRSRHHPSSTPTLTTPLMHRKVIAVWSKQPTTHHWGPSTRHPTCTTSEFTCRPSTAPCQMFVSATDVFDYFGIFSPATNPPYIDVAAAGANAALLRKGVMVAYVCTISPSRHVICRRPSMRWEFGMSTKSRRLEAIIGILGRMRCGGLGSKPCGSLCLLGCRLGDRNPQLGVYYSNLKRRMRNLSSVE</sequence>
<dbReference type="Proteomes" id="UP001275084">
    <property type="component" value="Unassembled WGS sequence"/>
</dbReference>
<dbReference type="EMBL" id="JAUIQD010000003">
    <property type="protein sequence ID" value="KAK3358150.1"/>
    <property type="molecule type" value="Genomic_DNA"/>
</dbReference>
<comment type="caution">
    <text evidence="1">The sequence shown here is derived from an EMBL/GenBank/DDBJ whole genome shotgun (WGS) entry which is preliminary data.</text>
</comment>
<evidence type="ECO:0000313" key="2">
    <source>
        <dbReference type="Proteomes" id="UP001275084"/>
    </source>
</evidence>
<reference evidence="1" key="1">
    <citation type="journal article" date="2023" name="Mol. Phylogenet. Evol.">
        <title>Genome-scale phylogeny and comparative genomics of the fungal order Sordariales.</title>
        <authorList>
            <person name="Hensen N."/>
            <person name="Bonometti L."/>
            <person name="Westerberg I."/>
            <person name="Brannstrom I.O."/>
            <person name="Guillou S."/>
            <person name="Cros-Aarteil S."/>
            <person name="Calhoun S."/>
            <person name="Haridas S."/>
            <person name="Kuo A."/>
            <person name="Mondo S."/>
            <person name="Pangilinan J."/>
            <person name="Riley R."/>
            <person name="LaButti K."/>
            <person name="Andreopoulos B."/>
            <person name="Lipzen A."/>
            <person name="Chen C."/>
            <person name="Yan M."/>
            <person name="Daum C."/>
            <person name="Ng V."/>
            <person name="Clum A."/>
            <person name="Steindorff A."/>
            <person name="Ohm R.A."/>
            <person name="Martin F."/>
            <person name="Silar P."/>
            <person name="Natvig D.O."/>
            <person name="Lalanne C."/>
            <person name="Gautier V."/>
            <person name="Ament-Velasquez S.L."/>
            <person name="Kruys A."/>
            <person name="Hutchinson M.I."/>
            <person name="Powell A.J."/>
            <person name="Barry K."/>
            <person name="Miller A.N."/>
            <person name="Grigoriev I.V."/>
            <person name="Debuchy R."/>
            <person name="Gladieux P."/>
            <person name="Hiltunen Thoren M."/>
            <person name="Johannesson H."/>
        </authorList>
    </citation>
    <scope>NUCLEOTIDE SEQUENCE</scope>
    <source>
        <strain evidence="1">CBS 955.72</strain>
    </source>
</reference>
<protein>
    <submittedName>
        <fullName evidence="1">Uncharacterized protein</fullName>
    </submittedName>
</protein>
<keyword evidence="2" id="KW-1185">Reference proteome</keyword>
<gene>
    <name evidence="1" type="ORF">B0T25DRAFT_177235</name>
</gene>
<organism evidence="1 2">
    <name type="scientific">Lasiosphaeria hispida</name>
    <dbReference type="NCBI Taxonomy" id="260671"/>
    <lineage>
        <taxon>Eukaryota</taxon>
        <taxon>Fungi</taxon>
        <taxon>Dikarya</taxon>
        <taxon>Ascomycota</taxon>
        <taxon>Pezizomycotina</taxon>
        <taxon>Sordariomycetes</taxon>
        <taxon>Sordariomycetidae</taxon>
        <taxon>Sordariales</taxon>
        <taxon>Lasiosphaeriaceae</taxon>
        <taxon>Lasiosphaeria</taxon>
    </lineage>
</organism>